<comment type="catalytic activity">
    <reaction evidence="1 2">
        <text>[protein]-peptidylproline (omega=180) = [protein]-peptidylproline (omega=0)</text>
        <dbReference type="Rhea" id="RHEA:16237"/>
        <dbReference type="Rhea" id="RHEA-COMP:10747"/>
        <dbReference type="Rhea" id="RHEA-COMP:10748"/>
        <dbReference type="ChEBI" id="CHEBI:83833"/>
        <dbReference type="ChEBI" id="CHEBI:83834"/>
        <dbReference type="EC" id="5.2.1.8"/>
    </reaction>
</comment>
<dbReference type="PANTHER" id="PTHR45625:SF2">
    <property type="entry name" value="PEPTIDYL-PROLYL CIS-TRANS ISOMERASE-LIKE 3"/>
    <property type="match status" value="1"/>
</dbReference>
<gene>
    <name evidence="4" type="ORF">Cfor_02195</name>
</gene>
<evidence type="ECO:0000259" key="3">
    <source>
        <dbReference type="PROSITE" id="PS50072"/>
    </source>
</evidence>
<dbReference type="Gene3D" id="2.40.100.10">
    <property type="entry name" value="Cyclophilin-like"/>
    <property type="match status" value="1"/>
</dbReference>
<keyword evidence="2" id="KW-0413">Isomerase</keyword>
<keyword evidence="5" id="KW-1185">Reference proteome</keyword>
<evidence type="ECO:0000313" key="5">
    <source>
        <dbReference type="Proteomes" id="UP000502823"/>
    </source>
</evidence>
<organism evidence="4 5">
    <name type="scientific">Coptotermes formosanus</name>
    <name type="common">Formosan subterranean termite</name>
    <dbReference type="NCBI Taxonomy" id="36987"/>
    <lineage>
        <taxon>Eukaryota</taxon>
        <taxon>Metazoa</taxon>
        <taxon>Ecdysozoa</taxon>
        <taxon>Arthropoda</taxon>
        <taxon>Hexapoda</taxon>
        <taxon>Insecta</taxon>
        <taxon>Pterygota</taxon>
        <taxon>Neoptera</taxon>
        <taxon>Polyneoptera</taxon>
        <taxon>Dictyoptera</taxon>
        <taxon>Blattodea</taxon>
        <taxon>Blattoidea</taxon>
        <taxon>Termitoidae</taxon>
        <taxon>Rhinotermitidae</taxon>
        <taxon>Coptotermes</taxon>
    </lineage>
</organism>
<accession>A0A6L2Q7V1</accession>
<evidence type="ECO:0000256" key="2">
    <source>
        <dbReference type="RuleBase" id="RU363019"/>
    </source>
</evidence>
<dbReference type="GO" id="GO:0071013">
    <property type="term" value="C:catalytic step 2 spliceosome"/>
    <property type="evidence" value="ECO:0007669"/>
    <property type="project" value="TreeGrafter"/>
</dbReference>
<dbReference type="Pfam" id="PF00160">
    <property type="entry name" value="Pro_isomerase"/>
    <property type="match status" value="1"/>
</dbReference>
<dbReference type="InterPro" id="IPR044666">
    <property type="entry name" value="Cyclophilin_A-like"/>
</dbReference>
<dbReference type="AlphaFoldDB" id="A0A6L2Q7V1"/>
<dbReference type="OrthoDB" id="271386at2759"/>
<reference evidence="5" key="1">
    <citation type="submission" date="2020-01" db="EMBL/GenBank/DDBJ databases">
        <title>Draft genome sequence of the Termite Coptotermes fromosanus.</title>
        <authorList>
            <person name="Itakura S."/>
            <person name="Yosikawa Y."/>
            <person name="Umezawa K."/>
        </authorList>
    </citation>
    <scope>NUCLEOTIDE SEQUENCE [LARGE SCALE GENOMIC DNA]</scope>
</reference>
<dbReference type="InterPro" id="IPR029000">
    <property type="entry name" value="Cyclophilin-like_dom_sf"/>
</dbReference>
<dbReference type="InParanoid" id="A0A6L2Q7V1"/>
<dbReference type="InterPro" id="IPR020892">
    <property type="entry name" value="Cyclophilin-type_PPIase_CS"/>
</dbReference>
<dbReference type="PRINTS" id="PR00153">
    <property type="entry name" value="CSAPPISMRASE"/>
</dbReference>
<keyword evidence="2" id="KW-0697">Rotamase</keyword>
<dbReference type="EC" id="5.2.1.8" evidence="2"/>
<comment type="similarity">
    <text evidence="2">Belongs to the cyclophilin-type PPIase family.</text>
</comment>
<protein>
    <recommendedName>
        <fullName evidence="2">Peptidyl-prolyl cis-trans isomerase</fullName>
        <shortName evidence="2">PPIase</shortName>
        <ecNumber evidence="2">5.2.1.8</ecNumber>
    </recommendedName>
</protein>
<dbReference type="PANTHER" id="PTHR45625">
    <property type="entry name" value="PEPTIDYL-PROLYL CIS-TRANS ISOMERASE-RELATED"/>
    <property type="match status" value="1"/>
</dbReference>
<proteinExistence type="inferred from homology"/>
<dbReference type="GO" id="GO:0006457">
    <property type="term" value="P:protein folding"/>
    <property type="evidence" value="ECO:0007669"/>
    <property type="project" value="InterPro"/>
</dbReference>
<feature type="domain" description="PPIase cyclophilin-type" evidence="3">
    <location>
        <begin position="68"/>
        <end position="188"/>
    </location>
</feature>
<dbReference type="EMBL" id="BLKM01000832">
    <property type="protein sequence ID" value="GFG38888.1"/>
    <property type="molecule type" value="Genomic_DNA"/>
</dbReference>
<dbReference type="PROSITE" id="PS50072">
    <property type="entry name" value="CSA_PPIASE_2"/>
    <property type="match status" value="1"/>
</dbReference>
<comment type="function">
    <text evidence="2">PPIases accelerate the folding of proteins. It catalyzes the cis-trans isomerization of proline imidic peptide bonds in oligopeptides.</text>
</comment>
<dbReference type="InterPro" id="IPR002130">
    <property type="entry name" value="Cyclophilin-type_PPIase_dom"/>
</dbReference>
<comment type="caution">
    <text evidence="4">The sequence shown here is derived from an EMBL/GenBank/DDBJ whole genome shotgun (WGS) entry which is preliminary data.</text>
</comment>
<dbReference type="Proteomes" id="UP000502823">
    <property type="component" value="Unassembled WGS sequence"/>
</dbReference>
<evidence type="ECO:0000313" key="4">
    <source>
        <dbReference type="EMBL" id="GFG38888.1"/>
    </source>
</evidence>
<sequence>MNKIPGFRKLTERLLRNIKPEGNQNGTISLKIISQPKEHGNNCEYIGAIHTANQAGGITDVFGTFTFTVKSVTVHTDVGDIKIELFCEYCPKACENFLALCASDYYNGCLFHRNIKGFIVQTGDPTHTGKGGNSIWGRKFEDEFKDELIDGSDTLDELEKLPVNPKNYKPLTDTRINSITIHANPLAG</sequence>
<dbReference type="GO" id="GO:0003755">
    <property type="term" value="F:peptidyl-prolyl cis-trans isomerase activity"/>
    <property type="evidence" value="ECO:0007669"/>
    <property type="project" value="UniProtKB-UniRule"/>
</dbReference>
<dbReference type="FunCoup" id="A0A6L2Q7V1">
    <property type="interactions" value="1642"/>
</dbReference>
<dbReference type="PROSITE" id="PS00170">
    <property type="entry name" value="CSA_PPIASE_1"/>
    <property type="match status" value="1"/>
</dbReference>
<name>A0A6L2Q7V1_COPFO</name>
<evidence type="ECO:0000256" key="1">
    <source>
        <dbReference type="ARBA" id="ARBA00000971"/>
    </source>
</evidence>
<dbReference type="SUPFAM" id="SSF50891">
    <property type="entry name" value="Cyclophilin-like"/>
    <property type="match status" value="1"/>
</dbReference>